<dbReference type="STRING" id="1838280.A6M21_00365"/>
<dbReference type="NCBIfam" id="NF004326">
    <property type="entry name" value="PRK05720.1"/>
    <property type="match status" value="1"/>
</dbReference>
<evidence type="ECO:0000256" key="1">
    <source>
        <dbReference type="ARBA" id="ARBA00022605"/>
    </source>
</evidence>
<name>A0A1B7LDZ9_9FIRM</name>
<dbReference type="SUPFAM" id="SSF100950">
    <property type="entry name" value="NagB/RpiA/CoA transferase-like"/>
    <property type="match status" value="1"/>
</dbReference>
<comment type="pathway">
    <text evidence="4">Amino-acid biosynthesis; L-methionine biosynthesis via salvage pathway; L-methionine from S-methyl-5-thio-alpha-D-ribose 1-phosphate: step 1/6.</text>
</comment>
<keyword evidence="6" id="KW-1185">Reference proteome</keyword>
<dbReference type="Gene3D" id="3.40.50.10470">
    <property type="entry name" value="Translation initiation factor eif-2b, domain 2"/>
    <property type="match status" value="1"/>
</dbReference>
<keyword evidence="3 4" id="KW-0413">Isomerase</keyword>
<dbReference type="AlphaFoldDB" id="A0A1B7LDZ9"/>
<dbReference type="InterPro" id="IPR037171">
    <property type="entry name" value="NagB/RpiA_transferase-like"/>
</dbReference>
<reference evidence="5 6" key="1">
    <citation type="submission" date="2016-04" db="EMBL/GenBank/DDBJ databases">
        <authorList>
            <person name="Evans L.H."/>
            <person name="Alamgir A."/>
            <person name="Owens N."/>
            <person name="Weber N.D."/>
            <person name="Virtaneva K."/>
            <person name="Barbian K."/>
            <person name="Babar A."/>
            <person name="Rosenke K."/>
        </authorList>
    </citation>
    <scope>NUCLEOTIDE SEQUENCE [LARGE SCALE GENOMIC DNA]</scope>
    <source>
        <strain evidence="5 6">LMa1</strain>
    </source>
</reference>
<evidence type="ECO:0000256" key="2">
    <source>
        <dbReference type="ARBA" id="ARBA00023167"/>
    </source>
</evidence>
<keyword evidence="2 4" id="KW-0486">Methionine biosynthesis</keyword>
<dbReference type="NCBIfam" id="TIGR00512">
    <property type="entry name" value="salvage_mtnA"/>
    <property type="match status" value="1"/>
</dbReference>
<evidence type="ECO:0000256" key="3">
    <source>
        <dbReference type="ARBA" id="ARBA00023235"/>
    </source>
</evidence>
<feature type="binding site" evidence="4">
    <location>
        <position position="194"/>
    </location>
    <ligand>
        <name>substrate</name>
    </ligand>
</feature>
<dbReference type="InterPro" id="IPR011559">
    <property type="entry name" value="Initiation_fac_2B_a/b/d"/>
</dbReference>
<protein>
    <recommendedName>
        <fullName evidence="4">Methylthioribose-1-phosphate isomerase</fullName>
        <shortName evidence="4">M1Pi</shortName>
        <shortName evidence="4">MTR-1-P isomerase</shortName>
        <ecNumber evidence="4">5.3.1.23</ecNumber>
    </recommendedName>
    <alternativeName>
        <fullName evidence="4">S-methyl-5-thioribose-1-phosphate isomerase</fullName>
    </alternativeName>
</protein>
<proteinExistence type="inferred from homology"/>
<evidence type="ECO:0000313" key="5">
    <source>
        <dbReference type="EMBL" id="OAT81284.1"/>
    </source>
</evidence>
<feature type="binding site" evidence="4">
    <location>
        <begin position="44"/>
        <end position="46"/>
    </location>
    <ligand>
        <name>substrate</name>
    </ligand>
</feature>
<dbReference type="InterPro" id="IPR027363">
    <property type="entry name" value="M1Pi_N"/>
</dbReference>
<dbReference type="UniPathway" id="UPA00904">
    <property type="reaction ID" value="UER00874"/>
</dbReference>
<dbReference type="Pfam" id="PF01008">
    <property type="entry name" value="IF-2B"/>
    <property type="match status" value="1"/>
</dbReference>
<dbReference type="EMBL" id="LYVF01000165">
    <property type="protein sequence ID" value="OAT81284.1"/>
    <property type="molecule type" value="Genomic_DNA"/>
</dbReference>
<dbReference type="HAMAP" id="MF_01678">
    <property type="entry name" value="Salvage_MtnA"/>
    <property type="match status" value="1"/>
</dbReference>
<dbReference type="NCBIfam" id="TIGR00524">
    <property type="entry name" value="eIF-2B_rel"/>
    <property type="match status" value="1"/>
</dbReference>
<dbReference type="OrthoDB" id="9803436at2"/>
<gene>
    <name evidence="4" type="primary">mtnA</name>
    <name evidence="5" type="ORF">A6M21_00365</name>
</gene>
<dbReference type="Proteomes" id="UP000078532">
    <property type="component" value="Unassembled WGS sequence"/>
</dbReference>
<keyword evidence="1 4" id="KW-0028">Amino-acid biosynthesis</keyword>
<dbReference type="InterPro" id="IPR000649">
    <property type="entry name" value="IF-2B-related"/>
</dbReference>
<dbReference type="FunFam" id="1.20.120.420:FF:000003">
    <property type="entry name" value="Methylthioribose-1-phosphate isomerase"/>
    <property type="match status" value="1"/>
</dbReference>
<dbReference type="EC" id="5.3.1.23" evidence="4"/>
<comment type="caution">
    <text evidence="5">The sequence shown here is derived from an EMBL/GenBank/DDBJ whole genome shotgun (WGS) entry which is preliminary data.</text>
</comment>
<dbReference type="GO" id="GO:0019509">
    <property type="term" value="P:L-methionine salvage from methylthioadenosine"/>
    <property type="evidence" value="ECO:0007669"/>
    <property type="project" value="UniProtKB-UniRule"/>
</dbReference>
<dbReference type="PANTHER" id="PTHR43475:SF1">
    <property type="entry name" value="METHYLTHIORIBOSE-1-PHOSPHATE ISOMERASE"/>
    <property type="match status" value="1"/>
</dbReference>
<dbReference type="PANTHER" id="PTHR43475">
    <property type="entry name" value="METHYLTHIORIBOSE-1-PHOSPHATE ISOMERASE"/>
    <property type="match status" value="1"/>
</dbReference>
<evidence type="ECO:0000313" key="6">
    <source>
        <dbReference type="Proteomes" id="UP000078532"/>
    </source>
</evidence>
<comment type="catalytic activity">
    <reaction evidence="4">
        <text>5-(methylsulfanyl)-alpha-D-ribose 1-phosphate = 5-(methylsulfanyl)-D-ribulose 1-phosphate</text>
        <dbReference type="Rhea" id="RHEA:19989"/>
        <dbReference type="ChEBI" id="CHEBI:58533"/>
        <dbReference type="ChEBI" id="CHEBI:58548"/>
        <dbReference type="EC" id="5.3.1.23"/>
    </reaction>
</comment>
<feature type="active site" description="Proton donor" evidence="4">
    <location>
        <position position="235"/>
    </location>
</feature>
<feature type="site" description="Transition state stabilizer" evidence="4">
    <location>
        <position position="155"/>
    </location>
</feature>
<organism evidence="5 6">
    <name type="scientific">Desulfotomaculum copahuensis</name>
    <dbReference type="NCBI Taxonomy" id="1838280"/>
    <lineage>
        <taxon>Bacteria</taxon>
        <taxon>Bacillati</taxon>
        <taxon>Bacillota</taxon>
        <taxon>Clostridia</taxon>
        <taxon>Eubacteriales</taxon>
        <taxon>Desulfotomaculaceae</taxon>
        <taxon>Desulfotomaculum</taxon>
    </lineage>
</organism>
<feature type="binding site" evidence="4">
    <location>
        <begin position="245"/>
        <end position="246"/>
    </location>
    <ligand>
        <name>substrate</name>
    </ligand>
</feature>
<dbReference type="InterPro" id="IPR005251">
    <property type="entry name" value="IF-M1Pi"/>
</dbReference>
<comment type="similarity">
    <text evidence="4">Belongs to the EIF-2B alpha/beta/delta subunits family. MtnA subfamily.</text>
</comment>
<accession>A0A1B7LDZ9</accession>
<sequence>MDTMRWEDDALVLLDQTKLPAVVEYISCRDCDSVAGAIRSLQVRGAPAIGAAAAYGLVLGVRQAQPENRTEFLAAAEETARFLAATRPTAVNLAWALNRLLTRLRASDAADPQELTALLLAEAHAICGEDVAANKRMGNFGRELVPPGARILTHCNAGALATAGYGTALGVIRAAQEAGKHVSVYADETRPLLQGARLTAWEMVQEGIPVTVITDNMAGYLMARGMVDLVIVGADRIAANGDVANKIGTYGVAVLAKEHGLPFYVAAPVSTIDLSLDSGADIPIEERAPEEVTHLAGRPVAAPGVRVWNPAFDVTPARLVTAIITDRGVARPPYRESLKRL</sequence>
<feature type="binding site" evidence="4">
    <location>
        <position position="87"/>
    </location>
    <ligand>
        <name>substrate</name>
    </ligand>
</feature>
<dbReference type="InterPro" id="IPR042529">
    <property type="entry name" value="IF_2B-like_C"/>
</dbReference>
<dbReference type="GO" id="GO:0046523">
    <property type="term" value="F:S-methyl-5-thioribose-1-phosphate isomerase activity"/>
    <property type="evidence" value="ECO:0007669"/>
    <property type="project" value="UniProtKB-UniRule"/>
</dbReference>
<dbReference type="FunFam" id="3.40.50.10470:FF:000010">
    <property type="entry name" value="Methylthioribose-1-phosphate isomerase"/>
    <property type="match status" value="1"/>
</dbReference>
<dbReference type="Gene3D" id="1.20.120.420">
    <property type="entry name" value="translation initiation factor eif-2b, domain 1"/>
    <property type="match status" value="1"/>
</dbReference>
<evidence type="ECO:0000256" key="4">
    <source>
        <dbReference type="HAMAP-Rule" id="MF_01678"/>
    </source>
</evidence>
<dbReference type="RefSeq" id="WP_066668825.1">
    <property type="nucleotide sequence ID" value="NZ_LYVF01000165.1"/>
</dbReference>
<comment type="function">
    <text evidence="4">Catalyzes the interconversion of methylthioribose-1-phosphate (MTR-1-P) into methylthioribulose-1-phosphate (MTRu-1-P).</text>
</comment>